<dbReference type="EMBL" id="BTSY01000002">
    <property type="protein sequence ID" value="GMT16603.1"/>
    <property type="molecule type" value="Genomic_DNA"/>
</dbReference>
<name>A0AAV5VEG0_9BILA</name>
<keyword evidence="1" id="KW-0812">Transmembrane</keyword>
<keyword evidence="1" id="KW-0472">Membrane</keyword>
<organism evidence="2 3">
    <name type="scientific">Pristionchus fissidentatus</name>
    <dbReference type="NCBI Taxonomy" id="1538716"/>
    <lineage>
        <taxon>Eukaryota</taxon>
        <taxon>Metazoa</taxon>
        <taxon>Ecdysozoa</taxon>
        <taxon>Nematoda</taxon>
        <taxon>Chromadorea</taxon>
        <taxon>Rhabditida</taxon>
        <taxon>Rhabditina</taxon>
        <taxon>Diplogasteromorpha</taxon>
        <taxon>Diplogasteroidea</taxon>
        <taxon>Neodiplogasteridae</taxon>
        <taxon>Pristionchus</taxon>
    </lineage>
</organism>
<keyword evidence="3" id="KW-1185">Reference proteome</keyword>
<keyword evidence="1" id="KW-1133">Transmembrane helix</keyword>
<reference evidence="2" key="1">
    <citation type="submission" date="2023-10" db="EMBL/GenBank/DDBJ databases">
        <title>Genome assembly of Pristionchus species.</title>
        <authorList>
            <person name="Yoshida K."/>
            <person name="Sommer R.J."/>
        </authorList>
    </citation>
    <scope>NUCLEOTIDE SEQUENCE</scope>
    <source>
        <strain evidence="2">RS5133</strain>
    </source>
</reference>
<dbReference type="AlphaFoldDB" id="A0AAV5VEG0"/>
<evidence type="ECO:0000256" key="1">
    <source>
        <dbReference type="SAM" id="Phobius"/>
    </source>
</evidence>
<gene>
    <name evidence="2" type="ORF">PFISCL1PPCAC_7900</name>
</gene>
<feature type="non-terminal residue" evidence="2">
    <location>
        <position position="1"/>
    </location>
</feature>
<sequence length="734" mass="83735">QILFLLLLPLTVAADSERAIDWTRCTFDAKCLVEGKCIVAYAGNEAVKNYYNLEPFDDLIGNKCDVGLQIIPLSAHKVLMFIQVIGEELSTEKIGLYHNGTVIVGCERNDGNITVMNSTHLTKKSAPVLYEDFSHFKPNHALCAVTIDRFDKIKWEEFIKPEDLLTRLVYEPANPKPRPTTAPSGTLPPGIVQYARQESIFKTATERLKICNPEAVKAADFQEAYHVQPVRDLARWKINCDHYQTQKSGVKYNYRLFIQNKDETTKEAVELVCNSDKTFVGKSTSGDFDIEQSEFSAFCAVEISKTCKNPLSCAPSEECPKFSEGNATHDAMLECLGGKWLIYNEYYEHIQPVCKGDEMKENSGSFYMYYKDGRISKLTEGRCFQEYDCEKKTKLDISPEVAITNGTMQCTEGDMRVQHGNITYNEQKYSCNRINGTWISDNSMVIRENSRVMCIKQAPQSLEGYSTGMFGLFIFLILFSISLIPVLVACGVRCYRRRKAHIVDTTTTNLWKFMSPRDKLNHAIDIFEKASHADPTKTSSISEGLDLFKKLLDSETEDPEIWELVWPFLDRLHGSSRKRGNRLTGQLTRYLYLESKRIIDKHGWISPTRITRTQYKGYIRTVAIRLIFYCRFNATTEEVTKFIGEGFEKLRYNAVEQYPHCGALWAHVATCRHKIIPVQFIGDITRIGSGRWKDNNPMEIPEADRFPEIGDIREQAQMAIGGSLFWWAKCPPGD</sequence>
<accession>A0AAV5VEG0</accession>
<evidence type="ECO:0000313" key="2">
    <source>
        <dbReference type="EMBL" id="GMT16603.1"/>
    </source>
</evidence>
<dbReference type="Proteomes" id="UP001432322">
    <property type="component" value="Unassembled WGS sequence"/>
</dbReference>
<feature type="non-terminal residue" evidence="2">
    <location>
        <position position="734"/>
    </location>
</feature>
<comment type="caution">
    <text evidence="2">The sequence shown here is derived from an EMBL/GenBank/DDBJ whole genome shotgun (WGS) entry which is preliminary data.</text>
</comment>
<proteinExistence type="predicted"/>
<evidence type="ECO:0000313" key="3">
    <source>
        <dbReference type="Proteomes" id="UP001432322"/>
    </source>
</evidence>
<feature type="transmembrane region" description="Helical" evidence="1">
    <location>
        <begin position="469"/>
        <end position="492"/>
    </location>
</feature>
<protein>
    <submittedName>
        <fullName evidence="2">Uncharacterized protein</fullName>
    </submittedName>
</protein>